<dbReference type="PANTHER" id="PTHR46077:SF1">
    <property type="entry name" value="TOP1 BINDING ARGININE_SERINE RICH PROTEIN, E3 UBIQUITIN LIGASE"/>
    <property type="match status" value="1"/>
</dbReference>
<feature type="compositionally biased region" description="Low complexity" evidence="17">
    <location>
        <begin position="459"/>
        <end position="472"/>
    </location>
</feature>
<dbReference type="InterPro" id="IPR058746">
    <property type="entry name" value="Znf_RING-type_Topors"/>
</dbReference>
<feature type="compositionally biased region" description="Polar residues" evidence="17">
    <location>
        <begin position="1602"/>
        <end position="1619"/>
    </location>
</feature>
<evidence type="ECO:0000256" key="8">
    <source>
        <dbReference type="ARBA" id="ARBA00023015"/>
    </source>
</evidence>
<name>A0A4U5W097_COLLU</name>
<dbReference type="GO" id="GO:0032391">
    <property type="term" value="C:photoreceptor connecting cilium"/>
    <property type="evidence" value="ECO:0007669"/>
    <property type="project" value="UniProtKB-ARBA"/>
</dbReference>
<evidence type="ECO:0000256" key="2">
    <source>
        <dbReference type="ARBA" id="ARBA00012483"/>
    </source>
</evidence>
<evidence type="ECO:0000259" key="18">
    <source>
        <dbReference type="PROSITE" id="PS50089"/>
    </source>
</evidence>
<evidence type="ECO:0000256" key="16">
    <source>
        <dbReference type="PROSITE-ProRule" id="PRU00175"/>
    </source>
</evidence>
<feature type="region of interest" description="Disordered" evidence="17">
    <location>
        <begin position="195"/>
        <end position="218"/>
    </location>
</feature>
<feature type="region of interest" description="Disordered" evidence="17">
    <location>
        <begin position="1061"/>
        <end position="1116"/>
    </location>
</feature>
<feature type="compositionally biased region" description="Low complexity" evidence="17">
    <location>
        <begin position="907"/>
        <end position="922"/>
    </location>
</feature>
<feature type="compositionally biased region" description="Acidic residues" evidence="17">
    <location>
        <begin position="551"/>
        <end position="560"/>
    </location>
</feature>
<feature type="compositionally biased region" description="Acidic residues" evidence="17">
    <location>
        <begin position="247"/>
        <end position="256"/>
    </location>
</feature>
<feature type="compositionally biased region" description="Basic and acidic residues" evidence="17">
    <location>
        <begin position="1100"/>
        <end position="1115"/>
    </location>
</feature>
<feature type="compositionally biased region" description="Polar residues" evidence="17">
    <location>
        <begin position="1063"/>
        <end position="1074"/>
    </location>
</feature>
<evidence type="ECO:0000256" key="5">
    <source>
        <dbReference type="ARBA" id="ARBA00022771"/>
    </source>
</evidence>
<dbReference type="EC" id="2.3.2.27" evidence="2"/>
<keyword evidence="9" id="KW-0804">Transcription</keyword>
<feature type="region of interest" description="Disordered" evidence="17">
    <location>
        <begin position="1153"/>
        <end position="1187"/>
    </location>
</feature>
<feature type="compositionally biased region" description="Basic and acidic residues" evidence="17">
    <location>
        <begin position="1025"/>
        <end position="1034"/>
    </location>
</feature>
<feature type="compositionally biased region" description="Basic and acidic residues" evidence="17">
    <location>
        <begin position="606"/>
        <end position="615"/>
    </location>
</feature>
<evidence type="ECO:0000313" key="20">
    <source>
        <dbReference type="Proteomes" id="UP000298787"/>
    </source>
</evidence>
<organism evidence="19 20">
    <name type="scientific">Collichthys lucidus</name>
    <name type="common">Big head croaker</name>
    <name type="synonym">Sciaena lucida</name>
    <dbReference type="NCBI Taxonomy" id="240159"/>
    <lineage>
        <taxon>Eukaryota</taxon>
        <taxon>Metazoa</taxon>
        <taxon>Chordata</taxon>
        <taxon>Craniata</taxon>
        <taxon>Vertebrata</taxon>
        <taxon>Euteleostomi</taxon>
        <taxon>Actinopterygii</taxon>
        <taxon>Neopterygii</taxon>
        <taxon>Teleostei</taxon>
        <taxon>Neoteleostei</taxon>
        <taxon>Acanthomorphata</taxon>
        <taxon>Eupercaria</taxon>
        <taxon>Sciaenidae</taxon>
        <taxon>Collichthys</taxon>
    </lineage>
</organism>
<feature type="region of interest" description="Disordered" evidence="17">
    <location>
        <begin position="1390"/>
        <end position="1495"/>
    </location>
</feature>
<dbReference type="Gene3D" id="3.30.40.10">
    <property type="entry name" value="Zinc/RING finger domain, C3HC4 (zinc finger)"/>
    <property type="match status" value="1"/>
</dbReference>
<dbReference type="GO" id="GO:0061630">
    <property type="term" value="F:ubiquitin protein ligase activity"/>
    <property type="evidence" value="ECO:0007669"/>
    <property type="project" value="UniProtKB-EC"/>
</dbReference>
<dbReference type="FunFam" id="3.30.40.10:FF:000136">
    <property type="entry name" value="E3 ubiquitin-protein ligase Topors"/>
    <property type="match status" value="1"/>
</dbReference>
<dbReference type="PROSITE" id="PS00518">
    <property type="entry name" value="ZF_RING_1"/>
    <property type="match status" value="1"/>
</dbReference>
<feature type="compositionally biased region" description="Basic and acidic residues" evidence="17">
    <location>
        <begin position="1556"/>
        <end position="1572"/>
    </location>
</feature>
<keyword evidence="5 16" id="KW-0863">Zinc-finger</keyword>
<feature type="compositionally biased region" description="Basic residues" evidence="17">
    <location>
        <begin position="1"/>
        <end position="12"/>
    </location>
</feature>
<keyword evidence="8" id="KW-0805">Transcription regulation</keyword>
<feature type="region of interest" description="Disordered" evidence="17">
    <location>
        <begin position="1200"/>
        <end position="1272"/>
    </location>
</feature>
<feature type="compositionally biased region" description="Basic residues" evidence="17">
    <location>
        <begin position="809"/>
        <end position="827"/>
    </location>
</feature>
<feature type="compositionally biased region" description="Gly residues" evidence="17">
    <location>
        <begin position="18"/>
        <end position="27"/>
    </location>
</feature>
<accession>A0A4U5W097</accession>
<sequence>MAPTRMKLRVRRRDNVTGGAGVAGGGQPAEEEERSREGGGGGGGGGRSSRRKNSNNTVTAAAATSSSSSPPPSSSSSTAARAVMAAEEASPDSKCPICLDRFNNLAYLDRCLHRFCFPCIQEWSHNKAECPLCKQPFASILHSVRAEDDFKEYTLRPAPANSNVAATVAMVAAMASAARSDHQMRLMLRRHRGVDGVETSTRRQRRERGGRGREGGRAGERTGVWEWYLDSPPLALPPLPHQPAVAEDSEDGEDLEEQRVRGGADLVERGVIFEGLTGLGGAGAPMAANDRASRRLMTRLAARQRLQREGGTVRRLRERETVAFRRALYRSGTRVRGVAGVGNQGQQQQQRDITAESFRRNPVHLNRLRPWLRRELTVLYGAHGSLVDIVQRIIMARLARHGLEDTPTIEDELRPFLLARTDHFLHELVSFARSPLSLENYDLQAVYEPPATALELDGTSSSTDSSSVIAISEGEEEEQQAGGRSEERLLARAGGAYDDLIQTGSSLSLSAWDDETPGPSYSSAEPSCSLAPLSFSPAPQQAANEEGGERQEDEEGEEECLIVGRKRRENTAKLPPIPTTTPPLSYLPMIPPSTSAAYRDEQDDEPKEKDGEAGGRRSRVRSWSGSSGKSRKSVCTLSPSTPGDGEQQQRESECWRDRKQSASEAGREKRRRRKRSRRGRERSGDRLRKSGTLYNPNRSIYPAMMRHRSHSPSPFHSSVESAGSPLPPSPADSSWEYRCSQVSPLTSSVSSPSSSSPLCSSPQPTPPMPSLSPRERSNAHHGEKPGGKRKYKSRHLDSNDKDPTWRPSSSHRRERRRERREKEKRRVGRDDGRRRERRDTRQDSGGDRRSREDRSPSVEIIYEGTIASKATQPPARKRRRKRRRNTQHSSSPVIITLDSDSSHNDKNNSGSGSSTPLSSQQTVDFSDLPPLALVHSAGVGRALNAEICELPVDILDRGSDGSETESAGRSEFAGAIAIDNSDNSDHDVDVENLEEGGSLLRLVDDKGSMREAAVGDSQPTGESDAAPKNKRDSEVLTSGSRLLATILSDLKEIGAQKRGLSLNFGSNCSSSTGNKHFRGQRDVSRGHSNQSDNDWSAETTHPDMPERRPLNESRDQNQGFVVPTFHTSAVSLPSLEWRKDYRVREEVKDVPPLLKQASPVRSYTRNTPPPLKHKDAGSPHLLPVSPIDLRSPHTFDADVNSHVDLNSNSDARPIHSHLGANDSQATDASAGIEEPASTSCKSATEHSSRHAAPTDSDSMSHRPPVASCSSCPGSEYSSSAHRDFNSFHSSELHSSCDGSKEVSPRQSSSLFDLHHVNSLSTLDVHSAKNKPAHTDSTSRGCRTPSPDSCRVSPIGLHPSSGVSAEDTRAGSDVFSGANCNDAPPPVFVAFNDSRTQNRSSSIDPHSSGKTESERFSPSRVCSEPTTAPCSRLLPADIHPRSVKSTADLDSSSATFEGSKPLPFLNHEDRSPPIDLHRPSLVPPANKPSTFTTDGHLNHTAFSSSAFHASHPKCSSWSGSADESHSELLHPTDSNPPSSNTQFPIETCSKHSSPMDSRCDLPTDTLRDFKLPTDNHVTSSPQSAAAGNQWDSSSSPDAHPESHSASITWSTQTHSSTYDA</sequence>
<evidence type="ECO:0000256" key="10">
    <source>
        <dbReference type="ARBA" id="ARBA00071236"/>
    </source>
</evidence>
<keyword evidence="20" id="KW-1185">Reference proteome</keyword>
<feature type="region of interest" description="Disordered" evidence="17">
    <location>
        <begin position="1"/>
        <end position="85"/>
    </location>
</feature>
<dbReference type="InterPro" id="IPR001841">
    <property type="entry name" value="Znf_RING"/>
</dbReference>
<feature type="compositionally biased region" description="Basic and acidic residues" evidence="17">
    <location>
        <begin position="647"/>
        <end position="667"/>
    </location>
</feature>
<feature type="compositionally biased region" description="Basic and acidic residues" evidence="17">
    <location>
        <begin position="1406"/>
        <end position="1416"/>
    </location>
</feature>
<dbReference type="InterPro" id="IPR058745">
    <property type="entry name" value="PWI_Topors"/>
</dbReference>
<feature type="compositionally biased region" description="Basic and acidic residues" evidence="17">
    <location>
        <begin position="1465"/>
        <end position="1477"/>
    </location>
</feature>
<dbReference type="SMART" id="SM00184">
    <property type="entry name" value="RING"/>
    <property type="match status" value="1"/>
</dbReference>
<keyword evidence="3" id="KW-0808">Transferase</keyword>
<evidence type="ECO:0000256" key="9">
    <source>
        <dbReference type="ARBA" id="ARBA00023163"/>
    </source>
</evidence>
<dbReference type="InterPro" id="IPR018957">
    <property type="entry name" value="Znf_C3HC4_RING-type"/>
</dbReference>
<dbReference type="InterPro" id="IPR017907">
    <property type="entry name" value="Znf_RING_CS"/>
</dbReference>
<dbReference type="InterPro" id="IPR013083">
    <property type="entry name" value="Znf_RING/FYVE/PHD"/>
</dbReference>
<protein>
    <recommendedName>
        <fullName evidence="10">E3 ubiquitin-protein ligase Topors</fullName>
        <ecNumber evidence="2">2.3.2.27</ecNumber>
    </recommendedName>
    <alternativeName>
        <fullName evidence="11">RING-type E3 ubiquitin transferase Topors</fullName>
    </alternativeName>
    <alternativeName>
        <fullName evidence="13">SUMO1-protein E3 ligase Topors</fullName>
    </alternativeName>
    <alternativeName>
        <fullName evidence="12">Topoisomerase I-binding RING finger protein</fullName>
    </alternativeName>
    <alternativeName>
        <fullName evidence="14">Topoisomerase I-binding arginine/serine-rich protein</fullName>
    </alternativeName>
    <alternativeName>
        <fullName evidence="15">Tumor suppressor p53-binding protein 3</fullName>
    </alternativeName>
</protein>
<feature type="domain" description="RING-type" evidence="18">
    <location>
        <begin position="95"/>
        <end position="134"/>
    </location>
</feature>
<reference evidence="19 20" key="1">
    <citation type="submission" date="2019-01" db="EMBL/GenBank/DDBJ databases">
        <title>Genome Assembly of Collichthys lucidus.</title>
        <authorList>
            <person name="Cai M."/>
            <person name="Xiao S."/>
        </authorList>
    </citation>
    <scope>NUCLEOTIDE SEQUENCE [LARGE SCALE GENOMIC DNA]</scope>
    <source>
        <strain evidence="19">JT15FE1705JMU</strain>
        <tissue evidence="19">Muscle</tissue>
    </source>
</reference>
<evidence type="ECO:0000256" key="3">
    <source>
        <dbReference type="ARBA" id="ARBA00022679"/>
    </source>
</evidence>
<dbReference type="SUPFAM" id="SSF57850">
    <property type="entry name" value="RING/U-box"/>
    <property type="match status" value="1"/>
</dbReference>
<feature type="compositionally biased region" description="Basic and acidic residues" evidence="17">
    <location>
        <begin position="773"/>
        <end position="786"/>
    </location>
</feature>
<evidence type="ECO:0000256" key="15">
    <source>
        <dbReference type="ARBA" id="ARBA00082108"/>
    </source>
</evidence>
<evidence type="ECO:0000256" key="7">
    <source>
        <dbReference type="ARBA" id="ARBA00022833"/>
    </source>
</evidence>
<gene>
    <name evidence="19" type="ORF">D9C73_026687</name>
</gene>
<dbReference type="GO" id="GO:0008630">
    <property type="term" value="P:intrinsic apoptotic signaling pathway in response to DNA damage"/>
    <property type="evidence" value="ECO:0007669"/>
    <property type="project" value="UniProtKB-ARBA"/>
</dbReference>
<feature type="compositionally biased region" description="Gly residues" evidence="17">
    <location>
        <begin position="38"/>
        <end position="47"/>
    </location>
</feature>
<evidence type="ECO:0000256" key="17">
    <source>
        <dbReference type="SAM" id="MobiDB-lite"/>
    </source>
</evidence>
<evidence type="ECO:0000256" key="4">
    <source>
        <dbReference type="ARBA" id="ARBA00022723"/>
    </source>
</evidence>
<comment type="catalytic activity">
    <reaction evidence="1">
        <text>S-ubiquitinyl-[E2 ubiquitin-conjugating enzyme]-L-cysteine + [acceptor protein]-L-lysine = [E2 ubiquitin-conjugating enzyme]-L-cysteine + N(6)-ubiquitinyl-[acceptor protein]-L-lysine.</text>
        <dbReference type="EC" id="2.3.2.27"/>
    </reaction>
</comment>
<proteinExistence type="predicted"/>
<dbReference type="GO" id="GO:0006513">
    <property type="term" value="P:protein monoubiquitination"/>
    <property type="evidence" value="ECO:0007669"/>
    <property type="project" value="TreeGrafter"/>
</dbReference>
<feature type="region of interest" description="Disordered" evidence="17">
    <location>
        <begin position="1322"/>
        <end position="1369"/>
    </location>
</feature>
<keyword evidence="4" id="KW-0479">Metal-binding</keyword>
<feature type="compositionally biased region" description="Polar residues" evidence="17">
    <location>
        <begin position="1086"/>
        <end position="1099"/>
    </location>
</feature>
<feature type="region of interest" description="Disordered" evidence="17">
    <location>
        <begin position="454"/>
        <end position="485"/>
    </location>
</feature>
<feature type="region of interest" description="Disordered" evidence="17">
    <location>
        <begin position="1288"/>
        <end position="1308"/>
    </location>
</feature>
<feature type="compositionally biased region" description="Low complexity" evidence="17">
    <location>
        <begin position="739"/>
        <end position="762"/>
    </location>
</feature>
<keyword evidence="6" id="KW-0833">Ubl conjugation pathway</keyword>
<dbReference type="STRING" id="240159.A0A4U5W097"/>
<feature type="compositionally biased region" description="Low complexity" evidence="17">
    <location>
        <begin position="57"/>
        <end position="85"/>
    </location>
</feature>
<feature type="compositionally biased region" description="Basic and acidic residues" evidence="17">
    <location>
        <begin position="794"/>
        <end position="804"/>
    </location>
</feature>
<feature type="compositionally biased region" description="Basic residues" evidence="17">
    <location>
        <begin position="668"/>
        <end position="680"/>
    </location>
</feature>
<feature type="region of interest" description="Disordered" evidence="17">
    <location>
        <begin position="509"/>
        <end position="923"/>
    </location>
</feature>
<feature type="region of interest" description="Disordered" evidence="17">
    <location>
        <begin position="237"/>
        <end position="256"/>
    </location>
</feature>
<evidence type="ECO:0000256" key="11">
    <source>
        <dbReference type="ARBA" id="ARBA00076856"/>
    </source>
</evidence>
<feature type="compositionally biased region" description="Polar residues" evidence="17">
    <location>
        <begin position="1574"/>
        <end position="1595"/>
    </location>
</feature>
<dbReference type="CDD" id="cd16574">
    <property type="entry name" value="RING-HC_Topors"/>
    <property type="match status" value="1"/>
</dbReference>
<dbReference type="Pfam" id="PF00097">
    <property type="entry name" value="zf-C3HC4"/>
    <property type="match status" value="1"/>
</dbReference>
<keyword evidence="7" id="KW-0862">Zinc</keyword>
<feature type="compositionally biased region" description="Basic residues" evidence="17">
    <location>
        <begin position="875"/>
        <end position="886"/>
    </location>
</feature>
<feature type="compositionally biased region" description="Polar residues" evidence="17">
    <location>
        <begin position="1442"/>
        <end position="1455"/>
    </location>
</feature>
<evidence type="ECO:0000313" key="19">
    <source>
        <dbReference type="EMBL" id="TKS93325.1"/>
    </source>
</evidence>
<feature type="compositionally biased region" description="Basic and acidic residues" evidence="17">
    <location>
        <begin position="207"/>
        <end position="218"/>
    </location>
</feature>
<evidence type="ECO:0000256" key="6">
    <source>
        <dbReference type="ARBA" id="ARBA00022786"/>
    </source>
</evidence>
<dbReference type="EMBL" id="CM014101">
    <property type="protein sequence ID" value="TKS93325.1"/>
    <property type="molecule type" value="Genomic_DNA"/>
</dbReference>
<dbReference type="Proteomes" id="UP000298787">
    <property type="component" value="Chromosome 24"/>
</dbReference>
<feature type="compositionally biased region" description="Polar residues" evidence="17">
    <location>
        <begin position="1531"/>
        <end position="1554"/>
    </location>
</feature>
<dbReference type="GO" id="GO:0000209">
    <property type="term" value="P:protein polyubiquitination"/>
    <property type="evidence" value="ECO:0007669"/>
    <property type="project" value="TreeGrafter"/>
</dbReference>
<evidence type="ECO:0000256" key="14">
    <source>
        <dbReference type="ARBA" id="ARBA00079184"/>
    </source>
</evidence>
<evidence type="ECO:0000256" key="1">
    <source>
        <dbReference type="ARBA" id="ARBA00000900"/>
    </source>
</evidence>
<feature type="compositionally biased region" description="Polar residues" evidence="17">
    <location>
        <begin position="1392"/>
        <end position="1405"/>
    </location>
</feature>
<dbReference type="PROSITE" id="PS50089">
    <property type="entry name" value="ZF_RING_2"/>
    <property type="match status" value="1"/>
</dbReference>
<evidence type="ECO:0000256" key="12">
    <source>
        <dbReference type="ARBA" id="ARBA00076940"/>
    </source>
</evidence>
<feature type="compositionally biased region" description="Basic and acidic residues" evidence="17">
    <location>
        <begin position="828"/>
        <end position="856"/>
    </location>
</feature>
<evidence type="ECO:0000256" key="13">
    <source>
        <dbReference type="ARBA" id="ARBA00079040"/>
    </source>
</evidence>
<feature type="region of interest" description="Disordered" evidence="17">
    <location>
        <begin position="1512"/>
        <end position="1619"/>
    </location>
</feature>
<dbReference type="Pfam" id="PF26084">
    <property type="entry name" value="PWI_Topors"/>
    <property type="match status" value="1"/>
</dbReference>
<feature type="region of interest" description="Disordered" evidence="17">
    <location>
        <begin position="999"/>
        <end position="1038"/>
    </location>
</feature>
<feature type="compositionally biased region" description="Polar residues" evidence="17">
    <location>
        <begin position="1288"/>
        <end position="1297"/>
    </location>
</feature>
<dbReference type="PANTHER" id="PTHR46077">
    <property type="entry name" value="E3 UBIQUITIN-PROTEIN LIGASE TOPORS"/>
    <property type="match status" value="1"/>
</dbReference>
<dbReference type="GO" id="GO:0008270">
    <property type="term" value="F:zinc ion binding"/>
    <property type="evidence" value="ECO:0007669"/>
    <property type="project" value="UniProtKB-KW"/>
</dbReference>